<protein>
    <recommendedName>
        <fullName evidence="3">Sodium-dependent dicarboxylate transporter SdcS</fullName>
    </recommendedName>
    <alternativeName>
        <fullName evidence="8">Na(+)/dicarboxylate symporter</fullName>
    </alternativeName>
</protein>
<keyword evidence="7 10" id="KW-0472">Membrane</keyword>
<name>A0ABU9VN30_9BACI</name>
<feature type="transmembrane region" description="Helical" evidence="10">
    <location>
        <begin position="198"/>
        <end position="218"/>
    </location>
</feature>
<feature type="transmembrane region" description="Helical" evidence="10">
    <location>
        <begin position="239"/>
        <end position="259"/>
    </location>
</feature>
<evidence type="ECO:0000256" key="4">
    <source>
        <dbReference type="ARBA" id="ARBA00022692"/>
    </source>
</evidence>
<feature type="transmembrane region" description="Helical" evidence="10">
    <location>
        <begin position="361"/>
        <end position="380"/>
    </location>
</feature>
<evidence type="ECO:0000256" key="1">
    <source>
        <dbReference type="ARBA" id="ARBA00004141"/>
    </source>
</evidence>
<keyword evidence="12" id="KW-1185">Reference proteome</keyword>
<feature type="compositionally biased region" description="Polar residues" evidence="9">
    <location>
        <begin position="34"/>
        <end position="43"/>
    </location>
</feature>
<comment type="subcellular location">
    <subcellularLocation>
        <location evidence="1">Membrane</location>
        <topology evidence="1">Multi-pass membrane protein</topology>
    </subcellularLocation>
</comment>
<feature type="transmembrane region" description="Helical" evidence="10">
    <location>
        <begin position="521"/>
        <end position="547"/>
    </location>
</feature>
<evidence type="ECO:0000256" key="5">
    <source>
        <dbReference type="ARBA" id="ARBA00022847"/>
    </source>
</evidence>
<feature type="transmembrane region" description="Helical" evidence="10">
    <location>
        <begin position="489"/>
        <end position="509"/>
    </location>
</feature>
<evidence type="ECO:0000256" key="7">
    <source>
        <dbReference type="ARBA" id="ARBA00023136"/>
    </source>
</evidence>
<accession>A0ABU9VN30</accession>
<keyword evidence="5" id="KW-0813">Transport</keyword>
<sequence>MKTLTQGIWQSLWQSHRQTKRLLNVFAYHKDSTARQGTKQNSGEGADNQAPKPNSNKEPEEKKPYKTPQLVGLILGPVLFLLTLLFFQPDGLSFEGKAVLAVTLWVATWWITEAMPIPATSLLPIILLPLTGALESSAVASSYGNDIIFLFLGGFFIATAMEKWNLHKRLALLIISLIGTSTQRILLGFMVATGFLSMWVSNTAAVMMMIPMGLAITAQVADALKGKPEEKELPKFEKALIFGIGYAGTIGGLGTLIGTPPNIILAAQVNELFGVELSFALWMLFAAPVVAILIAFTWVYLGRFAFKINIKGLPGGKEVIAKERKALGKMSFEEGTVLVIFVVTAFMWVTRELVWTRWFEGLDLTDGIIAMAATAALFLLPASRKFGTRILEWKDSKDIPWGVLLLFGGGLAIASGFTSSGLSDWMGEQLQVLDGMHIFIVILASTLLIMALTEITSNTATATMILPIVAALAVAINIHPYAVMVPCAMAANCAFMLPVGTPPNAIIFGTGKLKIIEMVRVGFIVNIIATVLIIAAVYIMLPLLWGIDLSVFPENFR</sequence>
<evidence type="ECO:0000256" key="2">
    <source>
        <dbReference type="ARBA" id="ARBA00006772"/>
    </source>
</evidence>
<gene>
    <name evidence="11" type="ORF">MKY91_18325</name>
</gene>
<comment type="caution">
    <text evidence="11">The sequence shown here is derived from an EMBL/GenBank/DDBJ whole genome shotgun (WGS) entry which is preliminary data.</text>
</comment>
<feature type="transmembrane region" description="Helical" evidence="10">
    <location>
        <begin position="401"/>
        <end position="423"/>
    </location>
</feature>
<evidence type="ECO:0000256" key="9">
    <source>
        <dbReference type="SAM" id="MobiDB-lite"/>
    </source>
</evidence>
<feature type="transmembrane region" description="Helical" evidence="10">
    <location>
        <begin position="70"/>
        <end position="87"/>
    </location>
</feature>
<dbReference type="Pfam" id="PF00939">
    <property type="entry name" value="Na_sulph_symp"/>
    <property type="match status" value="1"/>
</dbReference>
<evidence type="ECO:0000313" key="11">
    <source>
        <dbReference type="EMBL" id="MEN0645120.1"/>
    </source>
</evidence>
<dbReference type="EMBL" id="JBCITK010000001">
    <property type="protein sequence ID" value="MEN0645120.1"/>
    <property type="molecule type" value="Genomic_DNA"/>
</dbReference>
<organism evidence="11 12">
    <name type="scientific">Alkalicoccobacillus gibsonii</name>
    <dbReference type="NCBI Taxonomy" id="79881"/>
    <lineage>
        <taxon>Bacteria</taxon>
        <taxon>Bacillati</taxon>
        <taxon>Bacillota</taxon>
        <taxon>Bacilli</taxon>
        <taxon>Bacillales</taxon>
        <taxon>Bacillaceae</taxon>
        <taxon>Alkalicoccobacillus</taxon>
    </lineage>
</organism>
<proteinExistence type="inferred from homology"/>
<feature type="transmembrane region" description="Helical" evidence="10">
    <location>
        <begin position="279"/>
        <end position="301"/>
    </location>
</feature>
<evidence type="ECO:0000256" key="8">
    <source>
        <dbReference type="ARBA" id="ARBA00031174"/>
    </source>
</evidence>
<evidence type="ECO:0000313" key="12">
    <source>
        <dbReference type="Proteomes" id="UP001418796"/>
    </source>
</evidence>
<feature type="transmembrane region" description="Helical" evidence="10">
    <location>
        <begin position="332"/>
        <end position="349"/>
    </location>
</feature>
<evidence type="ECO:0000256" key="3">
    <source>
        <dbReference type="ARBA" id="ARBA00020150"/>
    </source>
</evidence>
<dbReference type="NCBIfam" id="TIGR00785">
    <property type="entry name" value="dass"/>
    <property type="match status" value="1"/>
</dbReference>
<keyword evidence="6 10" id="KW-1133">Transmembrane helix</keyword>
<keyword evidence="5" id="KW-0769">Symport</keyword>
<evidence type="ECO:0000256" key="10">
    <source>
        <dbReference type="SAM" id="Phobius"/>
    </source>
</evidence>
<dbReference type="PANTHER" id="PTHR10283">
    <property type="entry name" value="SOLUTE CARRIER FAMILY 13 MEMBER"/>
    <property type="match status" value="1"/>
</dbReference>
<dbReference type="InterPro" id="IPR001898">
    <property type="entry name" value="SLC13A/DASS"/>
</dbReference>
<keyword evidence="4 10" id="KW-0812">Transmembrane</keyword>
<dbReference type="CDD" id="cd01115">
    <property type="entry name" value="SLC13_permease"/>
    <property type="match status" value="1"/>
</dbReference>
<feature type="transmembrane region" description="Helical" evidence="10">
    <location>
        <begin position="138"/>
        <end position="158"/>
    </location>
</feature>
<dbReference type="PANTHER" id="PTHR10283:SF82">
    <property type="entry name" value="SOLUTE CARRIER FAMILY 13 MEMBER 2"/>
    <property type="match status" value="1"/>
</dbReference>
<feature type="compositionally biased region" description="Basic and acidic residues" evidence="9">
    <location>
        <begin position="55"/>
        <end position="64"/>
    </location>
</feature>
<feature type="transmembrane region" description="Helical" evidence="10">
    <location>
        <begin position="170"/>
        <end position="192"/>
    </location>
</feature>
<dbReference type="RefSeq" id="WP_343131719.1">
    <property type="nucleotide sequence ID" value="NZ_JBCITK010000001.1"/>
</dbReference>
<comment type="similarity">
    <text evidence="2">Belongs to the SLC13A/DASS transporter (TC 2.A.47) family. NADC subfamily.</text>
</comment>
<reference evidence="11 12" key="1">
    <citation type="submission" date="2024-03" db="EMBL/GenBank/DDBJ databases">
        <title>Bacilli Hybrid Assemblies.</title>
        <authorList>
            <person name="Kovac J."/>
        </authorList>
    </citation>
    <scope>NUCLEOTIDE SEQUENCE [LARGE SCALE GENOMIC DNA]</scope>
    <source>
        <strain evidence="11 12">FSL R7-0666</strain>
    </source>
</reference>
<feature type="region of interest" description="Disordered" evidence="9">
    <location>
        <begin position="33"/>
        <end position="64"/>
    </location>
</feature>
<feature type="transmembrane region" description="Helical" evidence="10">
    <location>
        <begin position="435"/>
        <end position="452"/>
    </location>
</feature>
<feature type="transmembrane region" description="Helical" evidence="10">
    <location>
        <begin position="464"/>
        <end position="483"/>
    </location>
</feature>
<evidence type="ECO:0000256" key="6">
    <source>
        <dbReference type="ARBA" id="ARBA00022989"/>
    </source>
</evidence>
<dbReference type="Proteomes" id="UP001418796">
    <property type="component" value="Unassembled WGS sequence"/>
</dbReference>